<keyword evidence="1" id="KW-0812">Transmembrane</keyword>
<dbReference type="Proteomes" id="UP001303285">
    <property type="component" value="Unassembled WGS sequence"/>
</dbReference>
<dbReference type="Gene3D" id="1.10.510.10">
    <property type="entry name" value="Transferase(Phosphotransferase) domain 1"/>
    <property type="match status" value="1"/>
</dbReference>
<reference evidence="3 4" key="1">
    <citation type="submission" date="2023-12" db="EMBL/GenBank/DDBJ databases">
        <title>Baltic Sea Cyanobacteria.</title>
        <authorList>
            <person name="Delbaje E."/>
            <person name="Fewer D.P."/>
            <person name="Shishido T.K."/>
        </authorList>
    </citation>
    <scope>NUCLEOTIDE SEQUENCE [LARGE SCALE GENOMIC DNA]</scope>
    <source>
        <strain evidence="3 4">UHCC 0060</strain>
    </source>
</reference>
<name>A0ABU5UWY7_NODSP</name>
<dbReference type="RefSeq" id="WP_323243991.1">
    <property type="nucleotide sequence ID" value="NZ_JAYGHK010000150.1"/>
</dbReference>
<dbReference type="PANTHER" id="PTHR23257">
    <property type="entry name" value="SERINE-THREONINE PROTEIN KINASE"/>
    <property type="match status" value="1"/>
</dbReference>
<feature type="domain" description="Protein kinase" evidence="2">
    <location>
        <begin position="13"/>
        <end position="301"/>
    </location>
</feature>
<protein>
    <recommendedName>
        <fullName evidence="2">Protein kinase domain-containing protein</fullName>
    </recommendedName>
</protein>
<dbReference type="SUPFAM" id="SSF56112">
    <property type="entry name" value="Protein kinase-like (PK-like)"/>
    <property type="match status" value="1"/>
</dbReference>
<organism evidence="3 4">
    <name type="scientific">Nodularia spumigena UHCC 0060</name>
    <dbReference type="NCBI Taxonomy" id="3110300"/>
    <lineage>
        <taxon>Bacteria</taxon>
        <taxon>Bacillati</taxon>
        <taxon>Cyanobacteriota</taxon>
        <taxon>Cyanophyceae</taxon>
        <taxon>Nostocales</taxon>
        <taxon>Nodulariaceae</taxon>
        <taxon>Nodularia</taxon>
    </lineage>
</organism>
<dbReference type="InterPro" id="IPR000719">
    <property type="entry name" value="Prot_kinase_dom"/>
</dbReference>
<evidence type="ECO:0000256" key="1">
    <source>
        <dbReference type="SAM" id="Phobius"/>
    </source>
</evidence>
<sequence length="422" mass="47597">MVRLKCKNSGEWIDLVKEINSSGEGKIHTTNKIGFLAKIYHNPTPERSAKLQVMANDPPTDPTLSQGHISIAWPKDLLQDSGGSILGFLMPEIKNGQSLIKVYNPRLRNKQIPGFNWVYLHITAMNVASTIDVLHKKNYVVCDIKQQNILVQSTGKISIIDTDSFQLRDKTTGKIHRSHVGSGEYTPPEMFNVDFTTVDRSELHDRFGLAVIIWQLLFGNHPFSGEWIGGGNQPNIDKLIHQGDWIYGKNSKLKPTPFSIPLNVIHPELEKLFRKCFDDGYLTPYARPSAADWKNALEIAISELTPCSAINNHYYARSYGKCYWCQRKIQINYDTFPAIHGSVRTQIPVKVSVKNNSHNQPLKTIPQTQGLPIHKSQPTKVTNPITSSNSVAKPVTFKENWKKALTAGAIFIIGWIIWVVFF</sequence>
<accession>A0ABU5UWY7</accession>
<evidence type="ECO:0000313" key="3">
    <source>
        <dbReference type="EMBL" id="MEA5610814.1"/>
    </source>
</evidence>
<dbReference type="InterPro" id="IPR011009">
    <property type="entry name" value="Kinase-like_dom_sf"/>
</dbReference>
<dbReference type="PROSITE" id="PS50011">
    <property type="entry name" value="PROTEIN_KINASE_DOM"/>
    <property type="match status" value="1"/>
</dbReference>
<dbReference type="InterPro" id="IPR050167">
    <property type="entry name" value="Ser_Thr_protein_kinase"/>
</dbReference>
<proteinExistence type="predicted"/>
<dbReference type="EMBL" id="JAYGHK010000150">
    <property type="protein sequence ID" value="MEA5610814.1"/>
    <property type="molecule type" value="Genomic_DNA"/>
</dbReference>
<evidence type="ECO:0000313" key="4">
    <source>
        <dbReference type="Proteomes" id="UP001303285"/>
    </source>
</evidence>
<feature type="transmembrane region" description="Helical" evidence="1">
    <location>
        <begin position="404"/>
        <end position="421"/>
    </location>
</feature>
<comment type="caution">
    <text evidence="3">The sequence shown here is derived from an EMBL/GenBank/DDBJ whole genome shotgun (WGS) entry which is preliminary data.</text>
</comment>
<gene>
    <name evidence="3" type="ORF">VB695_22585</name>
</gene>
<evidence type="ECO:0000259" key="2">
    <source>
        <dbReference type="PROSITE" id="PS50011"/>
    </source>
</evidence>
<dbReference type="Pfam" id="PF00069">
    <property type="entry name" value="Pkinase"/>
    <property type="match status" value="1"/>
</dbReference>
<keyword evidence="1" id="KW-0472">Membrane</keyword>
<keyword evidence="1" id="KW-1133">Transmembrane helix</keyword>
<keyword evidence="4" id="KW-1185">Reference proteome</keyword>